<dbReference type="EMBL" id="JAQOWY010000182">
    <property type="protein sequence ID" value="KAK1848073.1"/>
    <property type="molecule type" value="Genomic_DNA"/>
</dbReference>
<evidence type="ECO:0000313" key="3">
    <source>
        <dbReference type="EMBL" id="KAK1848073.1"/>
    </source>
</evidence>
<protein>
    <submittedName>
        <fullName evidence="3">Uncharacterized protein</fullName>
    </submittedName>
</protein>
<dbReference type="Proteomes" id="UP001243330">
    <property type="component" value="Unassembled WGS sequence"/>
</dbReference>
<keyword evidence="2" id="KW-1133">Transmembrane helix</keyword>
<keyword evidence="2" id="KW-0812">Transmembrane</keyword>
<sequence>MPASTADRWVVDPSRTTSTTQSTTSLPTTSPTLPLTNLASARPSKTRLSDGALGGIIAASVIVTLSLVGLLWFIRRRRRNGRASKAIDTEGSGDSLGTNAEAMSRGNTPGNIPVEDGATEPVTRGRDPTPRPLPTTTFENQDEPTMAALHKSPGPGIQRSSREPRFSEEILGSISHYDGQAYIQVFCVYHFKMIHLSATISITFHLQSPQRERRRKRQKRSKEAKQIP</sequence>
<gene>
    <name evidence="3" type="ORF">CCHR01_09319</name>
</gene>
<reference evidence="3" key="1">
    <citation type="submission" date="2023-01" db="EMBL/GenBank/DDBJ databases">
        <title>Colletotrichum chrysophilum M932 genome sequence.</title>
        <authorList>
            <person name="Baroncelli R."/>
        </authorList>
    </citation>
    <scope>NUCLEOTIDE SEQUENCE</scope>
    <source>
        <strain evidence="3">M932</strain>
    </source>
</reference>
<evidence type="ECO:0000256" key="2">
    <source>
        <dbReference type="SAM" id="Phobius"/>
    </source>
</evidence>
<feature type="compositionally biased region" description="Low complexity" evidence="1">
    <location>
        <begin position="16"/>
        <end position="36"/>
    </location>
</feature>
<feature type="region of interest" description="Disordered" evidence="1">
    <location>
        <begin position="207"/>
        <end position="228"/>
    </location>
</feature>
<feature type="region of interest" description="Disordered" evidence="1">
    <location>
        <begin position="82"/>
        <end position="139"/>
    </location>
</feature>
<name>A0AAD9EGZ5_9PEZI</name>
<keyword evidence="2" id="KW-0472">Membrane</keyword>
<feature type="region of interest" description="Disordered" evidence="1">
    <location>
        <begin position="1"/>
        <end position="47"/>
    </location>
</feature>
<keyword evidence="4" id="KW-1185">Reference proteome</keyword>
<proteinExistence type="predicted"/>
<accession>A0AAD9EGZ5</accession>
<feature type="transmembrane region" description="Helical" evidence="2">
    <location>
        <begin position="52"/>
        <end position="74"/>
    </location>
</feature>
<evidence type="ECO:0000313" key="4">
    <source>
        <dbReference type="Proteomes" id="UP001243330"/>
    </source>
</evidence>
<organism evidence="3 4">
    <name type="scientific">Colletotrichum chrysophilum</name>
    <dbReference type="NCBI Taxonomy" id="1836956"/>
    <lineage>
        <taxon>Eukaryota</taxon>
        <taxon>Fungi</taxon>
        <taxon>Dikarya</taxon>
        <taxon>Ascomycota</taxon>
        <taxon>Pezizomycotina</taxon>
        <taxon>Sordariomycetes</taxon>
        <taxon>Hypocreomycetidae</taxon>
        <taxon>Glomerellales</taxon>
        <taxon>Glomerellaceae</taxon>
        <taxon>Colletotrichum</taxon>
        <taxon>Colletotrichum gloeosporioides species complex</taxon>
    </lineage>
</organism>
<evidence type="ECO:0000256" key="1">
    <source>
        <dbReference type="SAM" id="MobiDB-lite"/>
    </source>
</evidence>
<dbReference type="AlphaFoldDB" id="A0AAD9EGZ5"/>
<comment type="caution">
    <text evidence="3">The sequence shown here is derived from an EMBL/GenBank/DDBJ whole genome shotgun (WGS) entry which is preliminary data.</text>
</comment>